<keyword evidence="2" id="KW-1185">Reference proteome</keyword>
<gene>
    <name evidence="1" type="ORF">NUU61_006359</name>
</gene>
<dbReference type="GO" id="GO:0005634">
    <property type="term" value="C:nucleus"/>
    <property type="evidence" value="ECO:0007669"/>
    <property type="project" value="TreeGrafter"/>
</dbReference>
<dbReference type="SUPFAM" id="SSF82199">
    <property type="entry name" value="SET domain"/>
    <property type="match status" value="1"/>
</dbReference>
<evidence type="ECO:0000313" key="1">
    <source>
        <dbReference type="EMBL" id="KAJ5091489.1"/>
    </source>
</evidence>
<evidence type="ECO:0000313" key="2">
    <source>
        <dbReference type="Proteomes" id="UP001141434"/>
    </source>
</evidence>
<dbReference type="Gene3D" id="3.90.1410.10">
    <property type="entry name" value="set domain protein methyltransferase, domain 1"/>
    <property type="match status" value="1"/>
</dbReference>
<dbReference type="InterPro" id="IPR050600">
    <property type="entry name" value="SETD3_SETD6_MTase"/>
</dbReference>
<dbReference type="Proteomes" id="UP001141434">
    <property type="component" value="Unassembled WGS sequence"/>
</dbReference>
<dbReference type="EMBL" id="JAPMSZ010000009">
    <property type="protein sequence ID" value="KAJ5091489.1"/>
    <property type="molecule type" value="Genomic_DNA"/>
</dbReference>
<organism evidence="1 2">
    <name type="scientific">Penicillium alfredii</name>
    <dbReference type="NCBI Taxonomy" id="1506179"/>
    <lineage>
        <taxon>Eukaryota</taxon>
        <taxon>Fungi</taxon>
        <taxon>Dikarya</taxon>
        <taxon>Ascomycota</taxon>
        <taxon>Pezizomycotina</taxon>
        <taxon>Eurotiomycetes</taxon>
        <taxon>Eurotiomycetidae</taxon>
        <taxon>Eurotiales</taxon>
        <taxon>Aspergillaceae</taxon>
        <taxon>Penicillium</taxon>
    </lineage>
</organism>
<protein>
    <recommendedName>
        <fullName evidence="3">SET domain-containing protein</fullName>
    </recommendedName>
</protein>
<dbReference type="RefSeq" id="XP_056509687.1">
    <property type="nucleotide sequence ID" value="XM_056656887.1"/>
</dbReference>
<proteinExistence type="predicted"/>
<comment type="caution">
    <text evidence="1">The sequence shown here is derived from an EMBL/GenBank/DDBJ whole genome shotgun (WGS) entry which is preliminary data.</text>
</comment>
<dbReference type="InterPro" id="IPR046341">
    <property type="entry name" value="SET_dom_sf"/>
</dbReference>
<sequence>MKREYLPLNSLPTWLRFYGIATYGIAVEEFGLDEHGANKGSGIIATESKLSSDSDSSPEILLQVPSDLVLSLEAVHNYAKSDQDLREVLEAVGDFARTARGAILIFLLVQITHSSPDLRSEQYPRQVGVSNPWTEYIKFLPSSFPLPTCYTDEEFGLLKSTSLLTVVDAKNTSLQREFDQIRQATESIAWCRQVWWNEQTGNLVLDDWKYVDAAYRSRMVDLPGSGHSMVPCLDMANHEAGGQAKALYDANSEGNAILRLRWGQSLSPGDEVTISYGDEKSAAEMIFSYGFLEQDRSEAKQMFLDLDIPDDDPLGVAKRNFCLETPGIRLSASREREEAFSWDSPLAWLACVNEEDGLHFGVAQTTDGGRELEASWKGEKIQSVSQLRDRLATDPFWDIFQLRAVVLLLGRLEDQLASLQETTEILSQFSADNPMMEAMFRPTVFKLLARFRPLEVSLLEVAVQELTEQRNALLDSETVTAYLTQQAEGAEQVEEVEDFS</sequence>
<reference evidence="1" key="2">
    <citation type="journal article" date="2023" name="IMA Fungus">
        <title>Comparative genomic study of the Penicillium genus elucidates a diverse pangenome and 15 lateral gene transfer events.</title>
        <authorList>
            <person name="Petersen C."/>
            <person name="Sorensen T."/>
            <person name="Nielsen M.R."/>
            <person name="Sondergaard T.E."/>
            <person name="Sorensen J.L."/>
            <person name="Fitzpatrick D.A."/>
            <person name="Frisvad J.C."/>
            <person name="Nielsen K.L."/>
        </authorList>
    </citation>
    <scope>NUCLEOTIDE SEQUENCE</scope>
    <source>
        <strain evidence="1">IBT 34128</strain>
    </source>
</reference>
<evidence type="ECO:0008006" key="3">
    <source>
        <dbReference type="Google" id="ProtNLM"/>
    </source>
</evidence>
<accession>A0A9W9F0Q7</accession>
<dbReference type="GeneID" id="81396056"/>
<dbReference type="GO" id="GO:0016279">
    <property type="term" value="F:protein-lysine N-methyltransferase activity"/>
    <property type="evidence" value="ECO:0007669"/>
    <property type="project" value="TreeGrafter"/>
</dbReference>
<reference evidence="1" key="1">
    <citation type="submission" date="2022-11" db="EMBL/GenBank/DDBJ databases">
        <authorList>
            <person name="Petersen C."/>
        </authorList>
    </citation>
    <scope>NUCLEOTIDE SEQUENCE</scope>
    <source>
        <strain evidence="1">IBT 34128</strain>
    </source>
</reference>
<dbReference type="OrthoDB" id="441812at2759"/>
<dbReference type="CDD" id="cd10527">
    <property type="entry name" value="SET_LSMT"/>
    <property type="match status" value="1"/>
</dbReference>
<dbReference type="AlphaFoldDB" id="A0A9W9F0Q7"/>
<name>A0A9W9F0Q7_9EURO</name>
<dbReference type="PANTHER" id="PTHR13271:SF76">
    <property type="entry name" value="SET DOMAIN-CONTAINING PROTEIN 8"/>
    <property type="match status" value="1"/>
</dbReference>
<dbReference type="PANTHER" id="PTHR13271">
    <property type="entry name" value="UNCHARACTERIZED PUTATIVE METHYLTRANSFERASE"/>
    <property type="match status" value="1"/>
</dbReference>